<dbReference type="CDD" id="cd01734">
    <property type="entry name" value="YlxS_C"/>
    <property type="match status" value="1"/>
</dbReference>
<evidence type="ECO:0000259" key="4">
    <source>
        <dbReference type="Pfam" id="PF02576"/>
    </source>
</evidence>
<keyword evidence="2 3" id="KW-0690">Ribosome biogenesis</keyword>
<evidence type="ECO:0000313" key="6">
    <source>
        <dbReference type="EMBL" id="ARU16222.1"/>
    </source>
</evidence>
<dbReference type="InterPro" id="IPR003728">
    <property type="entry name" value="Ribosome_maturation_RimP"/>
</dbReference>
<feature type="domain" description="Ribosome maturation factor RimP N-terminal" evidence="4">
    <location>
        <begin position="10"/>
        <end position="89"/>
    </location>
</feature>
<dbReference type="STRING" id="450378.GCA_001661675_01693"/>
<dbReference type="Proteomes" id="UP000195807">
    <property type="component" value="Chromosome"/>
</dbReference>
<dbReference type="GO" id="GO:0005829">
    <property type="term" value="C:cytosol"/>
    <property type="evidence" value="ECO:0007669"/>
    <property type="project" value="TreeGrafter"/>
</dbReference>
<dbReference type="InterPro" id="IPR036847">
    <property type="entry name" value="RimP_C_sf"/>
</dbReference>
<name>A0A1Z1FBU6_9SPHN</name>
<dbReference type="EMBL" id="CP019602">
    <property type="protein sequence ID" value="ARU16222.1"/>
    <property type="molecule type" value="Genomic_DNA"/>
</dbReference>
<dbReference type="GO" id="GO:0006412">
    <property type="term" value="P:translation"/>
    <property type="evidence" value="ECO:0007669"/>
    <property type="project" value="TreeGrafter"/>
</dbReference>
<dbReference type="PANTHER" id="PTHR33867:SF1">
    <property type="entry name" value="RIBOSOME MATURATION FACTOR RIMP"/>
    <property type="match status" value="1"/>
</dbReference>
<dbReference type="RefSeq" id="WP_066845233.1">
    <property type="nucleotide sequence ID" value="NZ_CP019602.1"/>
</dbReference>
<dbReference type="InterPro" id="IPR028989">
    <property type="entry name" value="RimP_N"/>
</dbReference>
<accession>A0A1Z1FBU6</accession>
<comment type="subcellular location">
    <subcellularLocation>
        <location evidence="3">Cytoplasm</location>
    </subcellularLocation>
</comment>
<protein>
    <recommendedName>
        <fullName evidence="3">Ribosome maturation factor RimP</fullName>
    </recommendedName>
</protein>
<evidence type="ECO:0000256" key="3">
    <source>
        <dbReference type="HAMAP-Rule" id="MF_01077"/>
    </source>
</evidence>
<dbReference type="SUPFAM" id="SSF75420">
    <property type="entry name" value="YhbC-like, N-terminal domain"/>
    <property type="match status" value="1"/>
</dbReference>
<dbReference type="OrthoDB" id="9805006at2"/>
<dbReference type="AlphaFoldDB" id="A0A1Z1FBU6"/>
<organism evidence="6 7">
    <name type="scientific">Croceicoccus marinus</name>
    <dbReference type="NCBI Taxonomy" id="450378"/>
    <lineage>
        <taxon>Bacteria</taxon>
        <taxon>Pseudomonadati</taxon>
        <taxon>Pseudomonadota</taxon>
        <taxon>Alphaproteobacteria</taxon>
        <taxon>Sphingomonadales</taxon>
        <taxon>Erythrobacteraceae</taxon>
        <taxon>Croceicoccus</taxon>
    </lineage>
</organism>
<comment type="similarity">
    <text evidence="3">Belongs to the RimP family.</text>
</comment>
<dbReference type="InterPro" id="IPR035956">
    <property type="entry name" value="RimP_N_sf"/>
</dbReference>
<dbReference type="KEGG" id="cman:A9D14_08445"/>
<proteinExistence type="inferred from homology"/>
<evidence type="ECO:0000256" key="2">
    <source>
        <dbReference type="ARBA" id="ARBA00022517"/>
    </source>
</evidence>
<dbReference type="Pfam" id="PF17384">
    <property type="entry name" value="DUF150_C"/>
    <property type="match status" value="1"/>
</dbReference>
<dbReference type="Pfam" id="PF02576">
    <property type="entry name" value="RimP_N"/>
    <property type="match status" value="1"/>
</dbReference>
<dbReference type="NCBIfam" id="NF011229">
    <property type="entry name" value="PRK14636.1"/>
    <property type="match status" value="1"/>
</dbReference>
<dbReference type="Gene3D" id="2.30.30.180">
    <property type="entry name" value="Ribosome maturation factor RimP, C-terminal domain"/>
    <property type="match status" value="1"/>
</dbReference>
<evidence type="ECO:0000259" key="5">
    <source>
        <dbReference type="Pfam" id="PF17384"/>
    </source>
</evidence>
<evidence type="ECO:0000256" key="1">
    <source>
        <dbReference type="ARBA" id="ARBA00022490"/>
    </source>
</evidence>
<reference evidence="6 7" key="1">
    <citation type="submission" date="2017-01" db="EMBL/GenBank/DDBJ databases">
        <title>Complete genome sequence of esterase-producing bacterium Croceicoccus marinus E4A9.</title>
        <authorList>
            <person name="Wu Y.-H."/>
            <person name="Cheng H."/>
            <person name="Xu L."/>
            <person name="Huo Y.-Y."/>
            <person name="Wang C.-S."/>
            <person name="Xu X.-W."/>
        </authorList>
    </citation>
    <scope>NUCLEOTIDE SEQUENCE [LARGE SCALE GENOMIC DNA]</scope>
    <source>
        <strain evidence="6 7">E4A9</strain>
    </source>
</reference>
<dbReference type="InterPro" id="IPR028998">
    <property type="entry name" value="RimP_C"/>
</dbReference>
<feature type="domain" description="Ribosome maturation factor RimP C-terminal" evidence="5">
    <location>
        <begin position="92"/>
        <end position="161"/>
    </location>
</feature>
<dbReference type="HAMAP" id="MF_01077">
    <property type="entry name" value="RimP"/>
    <property type="match status" value="1"/>
</dbReference>
<dbReference type="PANTHER" id="PTHR33867">
    <property type="entry name" value="RIBOSOME MATURATION FACTOR RIMP"/>
    <property type="match status" value="1"/>
</dbReference>
<keyword evidence="1 3" id="KW-0963">Cytoplasm</keyword>
<dbReference type="GO" id="GO:0000028">
    <property type="term" value="P:ribosomal small subunit assembly"/>
    <property type="evidence" value="ECO:0007669"/>
    <property type="project" value="TreeGrafter"/>
</dbReference>
<evidence type="ECO:0000313" key="7">
    <source>
        <dbReference type="Proteomes" id="UP000195807"/>
    </source>
</evidence>
<gene>
    <name evidence="3" type="primary">rimP</name>
    <name evidence="6" type="ORF">A9D14_08445</name>
</gene>
<dbReference type="SUPFAM" id="SSF74942">
    <property type="entry name" value="YhbC-like, C-terminal domain"/>
    <property type="match status" value="1"/>
</dbReference>
<dbReference type="Gene3D" id="3.30.300.70">
    <property type="entry name" value="RimP-like superfamily, N-terminal"/>
    <property type="match status" value="1"/>
</dbReference>
<comment type="function">
    <text evidence="3">Required for maturation of 30S ribosomal subunits.</text>
</comment>
<keyword evidence="7" id="KW-1185">Reference proteome</keyword>
<sequence length="196" mass="21450">MTDLARLTDLIEQEVTASGFELVRVKLFGSDDERTLQVMAENPETGQLVIDQCMAISRRISDAIDAREEAGDELIKGAYRLEVSSPGIDRPLTRAKDFANWVGHEARITLSKDADAPAGNKRTFQGDLTAFEDDMVTVDDKKLGSVTMPLAGIHSAKLMLTDRLIKSTVPLDTTGADEVVSEEFGEVEDMSEEDAD</sequence>